<dbReference type="OrthoDB" id="9798907at2"/>
<protein>
    <submittedName>
        <fullName evidence="3">Restriction endonuclease BsuBI</fullName>
    </submittedName>
</protein>
<evidence type="ECO:0000259" key="1">
    <source>
        <dbReference type="Pfam" id="PF06616"/>
    </source>
</evidence>
<sequence>MATLDEAKDILTQLGFDARRTNDISARTLLALAHVDENDSWTEATNEMYGVRGLMDFMRFKLGYPIAENSRETVRRFVLKQFGEAGFVIKNADDPYRPTNSSLNNYKLTPEALEVVQSYGSPDFESVVEQYLAERLTLIQQHQAARQQGRFVVSLPGDVDLSLKKGGQNELIKDMVEKFCPQFIDNGRVLYIGDADQKLVHFDSETLAGLGVELDEHGKMPDLIVYEPSKNWLYLMEACSTHGPVDHSRYRELHELFGNSSAGLVLVSCFPDKRTMRSYLLDLAWETEAWVADEPTHMIHLDGQRFLGPYS</sequence>
<dbReference type="STRING" id="401472.CUREI_03480"/>
<gene>
    <name evidence="3" type="ORF">CUREI_03480</name>
</gene>
<dbReference type="GO" id="GO:0009036">
    <property type="term" value="F:type II site-specific deoxyribonuclease activity"/>
    <property type="evidence" value="ECO:0007669"/>
    <property type="project" value="InterPro"/>
</dbReference>
<keyword evidence="3" id="KW-0540">Nuclease</keyword>
<dbReference type="REBASE" id="92771">
    <property type="entry name" value="Cur2301ORF3485P"/>
</dbReference>
<organism evidence="3 4">
    <name type="scientific">Corynebacterium ureicelerivorans</name>
    <dbReference type="NCBI Taxonomy" id="401472"/>
    <lineage>
        <taxon>Bacteria</taxon>
        <taxon>Bacillati</taxon>
        <taxon>Actinomycetota</taxon>
        <taxon>Actinomycetes</taxon>
        <taxon>Mycobacteriales</taxon>
        <taxon>Corynebacteriaceae</taxon>
        <taxon>Corynebacterium</taxon>
    </lineage>
</organism>
<evidence type="ECO:0000259" key="2">
    <source>
        <dbReference type="Pfam" id="PF17728"/>
    </source>
</evidence>
<feature type="domain" description="BsuBI/PstI restriction endonuclease HTH" evidence="2">
    <location>
        <begin position="3"/>
        <end position="140"/>
    </location>
</feature>
<dbReference type="Gene3D" id="1.10.10.1820">
    <property type="entry name" value="BsuBI/PstI restriction endonuclease-like"/>
    <property type="match status" value="1"/>
</dbReference>
<dbReference type="GO" id="GO:0000287">
    <property type="term" value="F:magnesium ion binding"/>
    <property type="evidence" value="ECO:0007669"/>
    <property type="project" value="InterPro"/>
</dbReference>
<proteinExistence type="predicted"/>
<dbReference type="Pfam" id="PF06616">
    <property type="entry name" value="BsuBI_PstI_RE"/>
    <property type="match status" value="1"/>
</dbReference>
<name>A0A077HHH3_9CORY</name>
<keyword evidence="3" id="KW-0378">Hydrolase</keyword>
<dbReference type="KEGG" id="cuv:CUREI_03480"/>
<accession>A0A077HHH3</accession>
<evidence type="ECO:0000313" key="4">
    <source>
        <dbReference type="Proteomes" id="UP000028939"/>
    </source>
</evidence>
<dbReference type="Gene3D" id="3.40.1350.80">
    <property type="match status" value="1"/>
</dbReference>
<dbReference type="GO" id="GO:0009307">
    <property type="term" value="P:DNA restriction-modification system"/>
    <property type="evidence" value="ECO:0007669"/>
    <property type="project" value="InterPro"/>
</dbReference>
<dbReference type="InterPro" id="IPR041962">
    <property type="entry name" value="BsuBI/PstI_N_sf"/>
</dbReference>
<dbReference type="EMBL" id="CP009215">
    <property type="protein sequence ID" value="AIL96478.1"/>
    <property type="molecule type" value="Genomic_DNA"/>
</dbReference>
<keyword evidence="4" id="KW-1185">Reference proteome</keyword>
<dbReference type="InterPro" id="IPR041454">
    <property type="entry name" value="BsuBI/PstI_N"/>
</dbReference>
<dbReference type="Proteomes" id="UP000028939">
    <property type="component" value="Chromosome"/>
</dbReference>
<dbReference type="Pfam" id="PF17728">
    <property type="entry name" value="BsuBI_PstI_RE_N"/>
    <property type="match status" value="1"/>
</dbReference>
<dbReference type="GO" id="GO:0003677">
    <property type="term" value="F:DNA binding"/>
    <property type="evidence" value="ECO:0007669"/>
    <property type="project" value="InterPro"/>
</dbReference>
<dbReference type="InterPro" id="IPR041963">
    <property type="entry name" value="BsuBI/PstI_C_sf"/>
</dbReference>
<dbReference type="InterPro" id="IPR009528">
    <property type="entry name" value="Restrct_endonuc_II_BsuBI_C"/>
</dbReference>
<evidence type="ECO:0000313" key="3">
    <source>
        <dbReference type="EMBL" id="AIL96478.1"/>
    </source>
</evidence>
<dbReference type="HOGENOM" id="CLU_074525_0_0_11"/>
<feature type="domain" description="BsuBI/PstI restriction endonuclease" evidence="1">
    <location>
        <begin position="153"/>
        <end position="303"/>
    </location>
</feature>
<reference evidence="3 4" key="1">
    <citation type="submission" date="2014-08" db="EMBL/GenBank/DDBJ databases">
        <title>Complete genome sequence of Corynebacterium ureicelerivorans DSM 45051, a lipophilic and urea-splitting isolate from a blood culture of a septicaemia patient.</title>
        <authorList>
            <person name="Tippelt A."/>
            <person name="Albersmeier A."/>
            <person name="Brinkrolf K."/>
            <person name="Ruckert C."/>
            <person name="Tauch A."/>
        </authorList>
    </citation>
    <scope>NUCLEOTIDE SEQUENCE [LARGE SCALE GENOMIC DNA]</scope>
    <source>
        <strain evidence="3 4">IMMIB RIV-2301</strain>
    </source>
</reference>
<keyword evidence="3" id="KW-0255">Endonuclease</keyword>
<dbReference type="RefSeq" id="WP_038610417.1">
    <property type="nucleotide sequence ID" value="NZ_CP009215.1"/>
</dbReference>
<dbReference type="AlphaFoldDB" id="A0A077HHH3"/>